<sequence>MFIKACLYIVVVPPLAWSLWRLCRCLWRRWTSRRLPPSGG</sequence>
<name>A0AAV0PBJ6_9ROSI</name>
<feature type="non-terminal residue" evidence="1">
    <location>
        <position position="40"/>
    </location>
</feature>
<keyword evidence="2" id="KW-1185">Reference proteome</keyword>
<protein>
    <submittedName>
        <fullName evidence="1">Uncharacterized protein</fullName>
    </submittedName>
</protein>
<evidence type="ECO:0000313" key="2">
    <source>
        <dbReference type="Proteomes" id="UP001154282"/>
    </source>
</evidence>
<dbReference type="AlphaFoldDB" id="A0AAV0PBJ6"/>
<comment type="caution">
    <text evidence="1">The sequence shown here is derived from an EMBL/GenBank/DDBJ whole genome shotgun (WGS) entry which is preliminary data.</text>
</comment>
<gene>
    <name evidence="1" type="ORF">LITE_LOCUS37845</name>
</gene>
<reference evidence="1" key="1">
    <citation type="submission" date="2022-08" db="EMBL/GenBank/DDBJ databases">
        <authorList>
            <person name="Gutierrez-Valencia J."/>
        </authorList>
    </citation>
    <scope>NUCLEOTIDE SEQUENCE</scope>
</reference>
<evidence type="ECO:0000313" key="1">
    <source>
        <dbReference type="EMBL" id="CAI0468547.1"/>
    </source>
</evidence>
<dbReference type="Proteomes" id="UP001154282">
    <property type="component" value="Unassembled WGS sequence"/>
</dbReference>
<organism evidence="1 2">
    <name type="scientific">Linum tenue</name>
    <dbReference type="NCBI Taxonomy" id="586396"/>
    <lineage>
        <taxon>Eukaryota</taxon>
        <taxon>Viridiplantae</taxon>
        <taxon>Streptophyta</taxon>
        <taxon>Embryophyta</taxon>
        <taxon>Tracheophyta</taxon>
        <taxon>Spermatophyta</taxon>
        <taxon>Magnoliopsida</taxon>
        <taxon>eudicotyledons</taxon>
        <taxon>Gunneridae</taxon>
        <taxon>Pentapetalae</taxon>
        <taxon>rosids</taxon>
        <taxon>fabids</taxon>
        <taxon>Malpighiales</taxon>
        <taxon>Linaceae</taxon>
        <taxon>Linum</taxon>
    </lineage>
</organism>
<proteinExistence type="predicted"/>
<dbReference type="EMBL" id="CAMGYJ010000008">
    <property type="protein sequence ID" value="CAI0468547.1"/>
    <property type="molecule type" value="Genomic_DNA"/>
</dbReference>
<accession>A0AAV0PBJ6</accession>